<dbReference type="Proteomes" id="UP000427769">
    <property type="component" value="Chromosome"/>
</dbReference>
<accession>A0A5K7Z3L6</accession>
<dbReference type="Gene3D" id="1.20.1270.370">
    <property type="match status" value="1"/>
</dbReference>
<protein>
    <submittedName>
        <fullName evidence="5">R-phenyllactate dehydratase small subunit</fullName>
    </submittedName>
</protein>
<reference evidence="5 6" key="1">
    <citation type="submission" date="2019-11" db="EMBL/GenBank/DDBJ databases">
        <title>Comparative genomics of hydrocarbon-degrading Desulfosarcina strains.</title>
        <authorList>
            <person name="Watanabe M."/>
            <person name="Kojima H."/>
            <person name="Fukui M."/>
        </authorList>
    </citation>
    <scope>NUCLEOTIDE SEQUENCE [LARGE SCALE GENOMIC DNA]</scope>
    <source>
        <strain evidence="5 6">PP31</strain>
    </source>
</reference>
<dbReference type="OrthoDB" id="9810278at2"/>
<evidence type="ECO:0000313" key="5">
    <source>
        <dbReference type="EMBL" id="BBO76612.1"/>
    </source>
</evidence>
<dbReference type="AlphaFoldDB" id="A0A5K7Z3L6"/>
<dbReference type="PANTHER" id="PTHR30548:SF5">
    <property type="entry name" value="SUBUNIT OF OXYGEN-SENSITIVE 2-HYDROXYISOCAPROYL-COA DEHYDRATASE"/>
    <property type="match status" value="1"/>
</dbReference>
<comment type="similarity">
    <text evidence="1">Belongs to the FldB/FldC dehydratase alpha/beta subunit family.</text>
</comment>
<dbReference type="InterPro" id="IPR010327">
    <property type="entry name" value="FldB/FldC_alpha/beta"/>
</dbReference>
<proteinExistence type="inferred from homology"/>
<keyword evidence="2" id="KW-0479">Metal-binding</keyword>
<dbReference type="Gene3D" id="3.40.50.11900">
    <property type="match status" value="1"/>
</dbReference>
<name>A0A5K7Z3L6_9BACT</name>
<dbReference type="Gene3D" id="3.40.50.11890">
    <property type="match status" value="1"/>
</dbReference>
<organism evidence="5 6">
    <name type="scientific">Desulfosarcina widdelii</name>
    <dbReference type="NCBI Taxonomy" id="947919"/>
    <lineage>
        <taxon>Bacteria</taxon>
        <taxon>Pseudomonadati</taxon>
        <taxon>Thermodesulfobacteriota</taxon>
        <taxon>Desulfobacteria</taxon>
        <taxon>Desulfobacterales</taxon>
        <taxon>Desulfosarcinaceae</taxon>
        <taxon>Desulfosarcina</taxon>
    </lineage>
</organism>
<evidence type="ECO:0000256" key="4">
    <source>
        <dbReference type="ARBA" id="ARBA00023014"/>
    </source>
</evidence>
<sequence>MKDLAVLKAVAADPGKTARQWKAETGGKVVGTFCSYAPEELILAGGALAFRVVGGSGGTSSADAHLQSYSCSLVRGALADALEGRLDFLDGAIFPHTCDSIQRLSDIWRMNAPTGFHLDVVLPVKLNTDSARQYMTQVLGNARTQLASLLDRSITDADLHRAIDVYNDIRRPMQRLYELRSERPGIVSGSDVHAIVRASMVMARQEFLECLTRVVEHLEGQDPGPSTGKRIFLSGGVCNLPDVYSIVEAAGGWVVADDLCTGSRGLTGQIDAAGDPIAAISERYAQRAICPAKHTGITSRGDELVRLAKKEQADGVIFIFLKFCDPHAFDYPYLKAMLDDAGIPSLLVELEEQNVSRGQLQTRCEAFVEML</sequence>
<evidence type="ECO:0000313" key="6">
    <source>
        <dbReference type="Proteomes" id="UP000427769"/>
    </source>
</evidence>
<dbReference type="RefSeq" id="WP_155305430.1">
    <property type="nucleotide sequence ID" value="NZ_AP021875.1"/>
</dbReference>
<evidence type="ECO:0000256" key="3">
    <source>
        <dbReference type="ARBA" id="ARBA00023004"/>
    </source>
</evidence>
<keyword evidence="4" id="KW-0411">Iron-sulfur</keyword>
<keyword evidence="3" id="KW-0408">Iron</keyword>
<dbReference type="KEGG" id="dwd:DSCW_40290"/>
<dbReference type="EMBL" id="AP021875">
    <property type="protein sequence ID" value="BBO76612.1"/>
    <property type="molecule type" value="Genomic_DNA"/>
</dbReference>
<dbReference type="GO" id="GO:0051536">
    <property type="term" value="F:iron-sulfur cluster binding"/>
    <property type="evidence" value="ECO:0007669"/>
    <property type="project" value="UniProtKB-KW"/>
</dbReference>
<gene>
    <name evidence="5" type="primary">hadC_1</name>
    <name evidence="5" type="ORF">DSCW_40290</name>
</gene>
<evidence type="ECO:0000256" key="1">
    <source>
        <dbReference type="ARBA" id="ARBA00005806"/>
    </source>
</evidence>
<dbReference type="PANTHER" id="PTHR30548">
    <property type="entry name" value="2-HYDROXYGLUTARYL-COA DEHYDRATASE, D-COMPONENT-RELATED"/>
    <property type="match status" value="1"/>
</dbReference>
<keyword evidence="6" id="KW-1185">Reference proteome</keyword>
<dbReference type="GO" id="GO:0046872">
    <property type="term" value="F:metal ion binding"/>
    <property type="evidence" value="ECO:0007669"/>
    <property type="project" value="UniProtKB-KW"/>
</dbReference>
<evidence type="ECO:0000256" key="2">
    <source>
        <dbReference type="ARBA" id="ARBA00022723"/>
    </source>
</evidence>
<dbReference type="Pfam" id="PF06050">
    <property type="entry name" value="HGD-D"/>
    <property type="match status" value="1"/>
</dbReference>